<proteinExistence type="predicted"/>
<sequence>MSPPVSFVFFYNDIRKTAALFQFLEVFPISAVNTGIIGIPRRL</sequence>
<accession>A0ABC9U0E8</accession>
<dbReference type="AlphaFoldDB" id="A0ABC9U0E8"/>
<evidence type="ECO:0000313" key="2">
    <source>
        <dbReference type="Proteomes" id="UP000016491"/>
    </source>
</evidence>
<name>A0ABC9U0E8_CLOSY</name>
<dbReference type="Proteomes" id="UP000016491">
    <property type="component" value="Unassembled WGS sequence"/>
</dbReference>
<reference evidence="1 2" key="1">
    <citation type="submission" date="2013-07" db="EMBL/GenBank/DDBJ databases">
        <authorList>
            <person name="Weinstock G."/>
            <person name="Sodergren E."/>
            <person name="Wylie T."/>
            <person name="Fulton L."/>
            <person name="Fulton R."/>
            <person name="Fronick C."/>
            <person name="O'Laughlin M."/>
            <person name="Godfrey J."/>
            <person name="Miner T."/>
            <person name="Herter B."/>
            <person name="Appelbaum E."/>
            <person name="Cordes M."/>
            <person name="Lek S."/>
            <person name="Wollam A."/>
            <person name="Pepin K.H."/>
            <person name="Palsikar V.B."/>
            <person name="Mitreva M."/>
            <person name="Wilson R.K."/>
        </authorList>
    </citation>
    <scope>NUCLEOTIDE SEQUENCE [LARGE SCALE GENOMIC DNA]</scope>
    <source>
        <strain evidence="1 2">ATCC 14940</strain>
    </source>
</reference>
<protein>
    <submittedName>
        <fullName evidence="1">Uncharacterized protein</fullName>
    </submittedName>
</protein>
<evidence type="ECO:0000313" key="1">
    <source>
        <dbReference type="EMBL" id="ERI78456.1"/>
    </source>
</evidence>
<dbReference type="EMBL" id="AWSU01000120">
    <property type="protein sequence ID" value="ERI78456.1"/>
    <property type="molecule type" value="Genomic_DNA"/>
</dbReference>
<gene>
    <name evidence="1" type="ORF">CLOSYM_01506</name>
</gene>
<organism evidence="1 2">
    <name type="scientific">[Clostridium] symbiosum ATCC 14940</name>
    <dbReference type="NCBI Taxonomy" id="411472"/>
    <lineage>
        <taxon>Bacteria</taxon>
        <taxon>Bacillati</taxon>
        <taxon>Bacillota</taxon>
        <taxon>Clostridia</taxon>
        <taxon>Lachnospirales</taxon>
        <taxon>Lachnospiraceae</taxon>
        <taxon>Otoolea</taxon>
    </lineage>
</organism>
<comment type="caution">
    <text evidence="1">The sequence shown here is derived from an EMBL/GenBank/DDBJ whole genome shotgun (WGS) entry which is preliminary data.</text>
</comment>